<dbReference type="EMBL" id="ML977615">
    <property type="protein sequence ID" value="KAF1997270.1"/>
    <property type="molecule type" value="Genomic_DNA"/>
</dbReference>
<dbReference type="PANTHER" id="PTHR33099">
    <property type="entry name" value="FE2OG DIOXYGENASE DOMAIN-CONTAINING PROTEIN"/>
    <property type="match status" value="1"/>
</dbReference>
<accession>A0A6A5W5X3</accession>
<protein>
    <recommendedName>
        <fullName evidence="3">Fe2OG dioxygenase domain-containing protein</fullName>
    </recommendedName>
</protein>
<gene>
    <name evidence="1" type="ORF">P154DRAFT_606544</name>
</gene>
<dbReference type="Proteomes" id="UP000799779">
    <property type="component" value="Unassembled WGS sequence"/>
</dbReference>
<evidence type="ECO:0008006" key="3">
    <source>
        <dbReference type="Google" id="ProtNLM"/>
    </source>
</evidence>
<dbReference type="Gene3D" id="2.60.120.620">
    <property type="entry name" value="q2cbj1_9rhob like domain"/>
    <property type="match status" value="1"/>
</dbReference>
<sequence length="226" mass="24605">PGDDKVGILKLLSGCQPASFGIKNEELLDASYRKATKMNRTALFADFCPHEAGIVDTIARLLMPNAGDKIATKGVKAELYKLNIYAAPSGFFKAHVDTPLSGNQFGFLIASILVHHIGGQFIVCHAGDSVTFEWGTKGKDQKPGSSIHCAAFYSDCEHGILEVTEGHRITLTCNLYYTPGVGDLAGNSPAMEIKTLSLYKQIQAFLKDSHLLSFGMYFLTNATWIR</sequence>
<reference evidence="1" key="1">
    <citation type="journal article" date="2020" name="Stud. Mycol.">
        <title>101 Dothideomycetes genomes: a test case for predicting lifestyles and emergence of pathogens.</title>
        <authorList>
            <person name="Haridas S."/>
            <person name="Albert R."/>
            <person name="Binder M."/>
            <person name="Bloem J."/>
            <person name="Labutti K."/>
            <person name="Salamov A."/>
            <person name="Andreopoulos B."/>
            <person name="Baker S."/>
            <person name="Barry K."/>
            <person name="Bills G."/>
            <person name="Bluhm B."/>
            <person name="Cannon C."/>
            <person name="Castanera R."/>
            <person name="Culley D."/>
            <person name="Daum C."/>
            <person name="Ezra D."/>
            <person name="Gonzalez J."/>
            <person name="Henrissat B."/>
            <person name="Kuo A."/>
            <person name="Liang C."/>
            <person name="Lipzen A."/>
            <person name="Lutzoni F."/>
            <person name="Magnuson J."/>
            <person name="Mondo S."/>
            <person name="Nolan M."/>
            <person name="Ohm R."/>
            <person name="Pangilinan J."/>
            <person name="Park H.-J."/>
            <person name="Ramirez L."/>
            <person name="Alfaro M."/>
            <person name="Sun H."/>
            <person name="Tritt A."/>
            <person name="Yoshinaga Y."/>
            <person name="Zwiers L.-H."/>
            <person name="Turgeon B."/>
            <person name="Goodwin S."/>
            <person name="Spatafora J."/>
            <person name="Crous P."/>
            <person name="Grigoriev I."/>
        </authorList>
    </citation>
    <scope>NUCLEOTIDE SEQUENCE</scope>
    <source>
        <strain evidence="1">CBS 123094</strain>
    </source>
</reference>
<organism evidence="1 2">
    <name type="scientific">Amniculicola lignicola CBS 123094</name>
    <dbReference type="NCBI Taxonomy" id="1392246"/>
    <lineage>
        <taxon>Eukaryota</taxon>
        <taxon>Fungi</taxon>
        <taxon>Dikarya</taxon>
        <taxon>Ascomycota</taxon>
        <taxon>Pezizomycotina</taxon>
        <taxon>Dothideomycetes</taxon>
        <taxon>Pleosporomycetidae</taxon>
        <taxon>Pleosporales</taxon>
        <taxon>Amniculicolaceae</taxon>
        <taxon>Amniculicola</taxon>
    </lineage>
</organism>
<dbReference type="AlphaFoldDB" id="A0A6A5W5X3"/>
<evidence type="ECO:0000313" key="2">
    <source>
        <dbReference type="Proteomes" id="UP000799779"/>
    </source>
</evidence>
<dbReference type="PANTHER" id="PTHR33099:SF7">
    <property type="entry name" value="MYND-TYPE DOMAIN-CONTAINING PROTEIN"/>
    <property type="match status" value="1"/>
</dbReference>
<feature type="non-terminal residue" evidence="1">
    <location>
        <position position="1"/>
    </location>
</feature>
<evidence type="ECO:0000313" key="1">
    <source>
        <dbReference type="EMBL" id="KAF1997270.1"/>
    </source>
</evidence>
<dbReference type="OrthoDB" id="27483at2759"/>
<keyword evidence="2" id="KW-1185">Reference proteome</keyword>
<name>A0A6A5W5X3_9PLEO</name>
<proteinExistence type="predicted"/>